<feature type="region of interest" description="Disordered" evidence="1">
    <location>
        <begin position="1"/>
        <end position="43"/>
    </location>
</feature>
<dbReference type="SUPFAM" id="SSF56112">
    <property type="entry name" value="Protein kinase-like (PK-like)"/>
    <property type="match status" value="1"/>
</dbReference>
<evidence type="ECO:0008006" key="4">
    <source>
        <dbReference type="Google" id="ProtNLM"/>
    </source>
</evidence>
<gene>
    <name evidence="2" type="ORF">FHU37_003300</name>
</gene>
<evidence type="ECO:0000313" key="2">
    <source>
        <dbReference type="EMBL" id="NYI06357.1"/>
    </source>
</evidence>
<evidence type="ECO:0000256" key="1">
    <source>
        <dbReference type="SAM" id="MobiDB-lite"/>
    </source>
</evidence>
<dbReference type="InterPro" id="IPR011009">
    <property type="entry name" value="Kinase-like_dom_sf"/>
</dbReference>
<proteinExistence type="predicted"/>
<evidence type="ECO:0000313" key="3">
    <source>
        <dbReference type="Proteomes" id="UP000567795"/>
    </source>
</evidence>
<organism evidence="2 3">
    <name type="scientific">Allostreptomyces psammosilenae</name>
    <dbReference type="NCBI Taxonomy" id="1892865"/>
    <lineage>
        <taxon>Bacteria</taxon>
        <taxon>Bacillati</taxon>
        <taxon>Actinomycetota</taxon>
        <taxon>Actinomycetes</taxon>
        <taxon>Kitasatosporales</taxon>
        <taxon>Streptomycetaceae</taxon>
        <taxon>Allostreptomyces</taxon>
    </lineage>
</organism>
<feature type="region of interest" description="Disordered" evidence="1">
    <location>
        <begin position="221"/>
        <end position="240"/>
    </location>
</feature>
<sequence length="375" mass="38820">MASHDHSPAGDLLAGVPLDGRPSSGRLGSPAPRRPADADPALPAALGRLGRAATGSHTGVTVLADRQDATVVRVGAVVVKAHPPEAEEGALRRRLAVAAHPLTAASLLPPLSPASPREQGAAVPDGPGPHRVGGRLATLWPAGRPVDPRDPDAAPWEECGRLLAALHAVPLERLERDTGPLPPAGAPGRVTRALDILRRDVARGGPAWLRRAARAVEAAAGTVPPATRAPAPGAPAPGAAAPDGRVALTHGDFHLGQVVMAPAGRWRLIDVDDLGRGDPAWDLARPAAWYAAGLLPAAIWERFMDAYLAAGGPCFRGTRTDLWGRLDPPARALTVQMCALRLAEAFREDREPDEDEAALVAACERIAASGPAVLP</sequence>
<reference evidence="2 3" key="1">
    <citation type="submission" date="2020-07" db="EMBL/GenBank/DDBJ databases">
        <title>Sequencing the genomes of 1000 actinobacteria strains.</title>
        <authorList>
            <person name="Klenk H.-P."/>
        </authorList>
    </citation>
    <scope>NUCLEOTIDE SEQUENCE [LARGE SCALE GENOMIC DNA]</scope>
    <source>
        <strain evidence="2 3">DSM 42178</strain>
    </source>
</reference>
<keyword evidence="3" id="KW-1185">Reference proteome</keyword>
<dbReference type="EMBL" id="JACBZD010000001">
    <property type="protein sequence ID" value="NYI06357.1"/>
    <property type="molecule type" value="Genomic_DNA"/>
</dbReference>
<dbReference type="Gene3D" id="3.90.1200.10">
    <property type="match status" value="1"/>
</dbReference>
<comment type="caution">
    <text evidence="2">The sequence shown here is derived from an EMBL/GenBank/DDBJ whole genome shotgun (WGS) entry which is preliminary data.</text>
</comment>
<dbReference type="RefSeq" id="WP_246449940.1">
    <property type="nucleotide sequence ID" value="NZ_JACBZD010000001.1"/>
</dbReference>
<protein>
    <recommendedName>
        <fullName evidence="4">Aminoglycoside phosphotransferase domain-containing protein</fullName>
    </recommendedName>
</protein>
<name>A0A852ZXA4_9ACTN</name>
<feature type="region of interest" description="Disordered" evidence="1">
    <location>
        <begin position="107"/>
        <end position="131"/>
    </location>
</feature>
<accession>A0A852ZXA4</accession>
<dbReference type="AlphaFoldDB" id="A0A852ZXA4"/>
<dbReference type="Proteomes" id="UP000567795">
    <property type="component" value="Unassembled WGS sequence"/>
</dbReference>